<evidence type="ECO:0000313" key="8">
    <source>
        <dbReference type="EMBL" id="ENO13544.1"/>
    </source>
</evidence>
<dbReference type="STRING" id="626887.J057_19150"/>
<evidence type="ECO:0000256" key="3">
    <source>
        <dbReference type="ARBA" id="ARBA00034247"/>
    </source>
</evidence>
<dbReference type="InterPro" id="IPR029787">
    <property type="entry name" value="Nucleotide_cyclase"/>
</dbReference>
<dbReference type="HOGENOM" id="CLU_000445_11_1_6"/>
<accession>N6W092</accession>
<dbReference type="SMART" id="SM00267">
    <property type="entry name" value="GGDEF"/>
    <property type="match status" value="1"/>
</dbReference>
<feature type="domain" description="GGDEF" evidence="7">
    <location>
        <begin position="249"/>
        <end position="381"/>
    </location>
</feature>
<feature type="compositionally biased region" description="Polar residues" evidence="5">
    <location>
        <begin position="384"/>
        <end position="399"/>
    </location>
</feature>
<feature type="transmembrane region" description="Helical" evidence="6">
    <location>
        <begin position="174"/>
        <end position="194"/>
    </location>
</feature>
<dbReference type="GO" id="GO:0052621">
    <property type="term" value="F:diguanylate cyclase activity"/>
    <property type="evidence" value="ECO:0007669"/>
    <property type="project" value="UniProtKB-EC"/>
</dbReference>
<evidence type="ECO:0000256" key="5">
    <source>
        <dbReference type="SAM" id="MobiDB-lite"/>
    </source>
</evidence>
<dbReference type="AlphaFoldDB" id="N6W092"/>
<feature type="compositionally biased region" description="Polar residues" evidence="5">
    <location>
        <begin position="11"/>
        <end position="23"/>
    </location>
</feature>
<dbReference type="EC" id="2.7.7.65" evidence="2"/>
<dbReference type="PANTHER" id="PTHR45138">
    <property type="entry name" value="REGULATORY COMPONENTS OF SENSORY TRANSDUCTION SYSTEM"/>
    <property type="match status" value="1"/>
</dbReference>
<dbReference type="InterPro" id="IPR050469">
    <property type="entry name" value="Diguanylate_Cyclase"/>
</dbReference>
<feature type="region of interest" description="Disordered" evidence="5">
    <location>
        <begin position="1"/>
        <end position="23"/>
    </location>
</feature>
<feature type="transmembrane region" description="Helical" evidence="6">
    <location>
        <begin position="91"/>
        <end position="110"/>
    </location>
</feature>
<keyword evidence="9" id="KW-1185">Reference proteome</keyword>
<evidence type="ECO:0000256" key="1">
    <source>
        <dbReference type="ARBA" id="ARBA00001946"/>
    </source>
</evidence>
<feature type="transmembrane region" description="Helical" evidence="6">
    <location>
        <begin position="116"/>
        <end position="133"/>
    </location>
</feature>
<evidence type="ECO:0000256" key="6">
    <source>
        <dbReference type="SAM" id="Phobius"/>
    </source>
</evidence>
<dbReference type="OrthoDB" id="9759607at2"/>
<feature type="transmembrane region" description="Helical" evidence="6">
    <location>
        <begin position="60"/>
        <end position="79"/>
    </location>
</feature>
<sequence>MISDQAKQARENNNTIERTDSSATDQKLRKRRLGMSFISYQVTLTIVVLCWYFGMVPLRVVFEFLAFSLLINAGFFLLIHFNLNLRFKDPAMTGLQMVISLLPPIWVMYFLEDGQARAVFLLIAMVPALYGILALRTREFLLVGLWFFLLYGALMSAIWITKPEVLMGSRSVEVIQMLGFMLVMGQIAMIGGFISGLRGKLRERNQELQDAMQRIRELVNIDELTGVFNRRRLFEVLSEESNRYSRTQGPFSICILDIDYFKQVNDTYGHQAGDNILRTVAQTVNHNLRQIDCFGRYGGEEFLLVLPQTPLDGACIKADRVRQNIHGLPFDHIKDGLRVSVSLGVAQYREGETIEDTIARADEALYVAKQQGRNRIVSEDQLPGTPTQEVTSNLPQSSH</sequence>
<dbReference type="Pfam" id="PF00990">
    <property type="entry name" value="GGDEF"/>
    <property type="match status" value="1"/>
</dbReference>
<evidence type="ECO:0000256" key="4">
    <source>
        <dbReference type="SAM" id="Coils"/>
    </source>
</evidence>
<feature type="transmembrane region" description="Helical" evidence="6">
    <location>
        <begin position="37"/>
        <end position="54"/>
    </location>
</feature>
<reference evidence="8 9" key="1">
    <citation type="journal article" date="2013" name="Genome Announc.">
        <title>Genome Sequence of the Polycyclic Aromatic Hydrocarbon-Degrading Bacterium Strain Marinobacter nanhaiticus D15-8WT.</title>
        <authorList>
            <person name="Cui Z."/>
            <person name="Gao W."/>
            <person name="Li Q."/>
            <person name="Xu G."/>
            <person name="Zheng L."/>
        </authorList>
    </citation>
    <scope>NUCLEOTIDE SEQUENCE [LARGE SCALE GENOMIC DNA]</scope>
    <source>
        <strain evidence="8 9">D15-8W</strain>
    </source>
</reference>
<dbReference type="RefSeq" id="WP_004581765.1">
    <property type="nucleotide sequence ID" value="NZ_AP028878.1"/>
</dbReference>
<dbReference type="PANTHER" id="PTHR45138:SF9">
    <property type="entry name" value="DIGUANYLATE CYCLASE DGCM-RELATED"/>
    <property type="match status" value="1"/>
</dbReference>
<comment type="catalytic activity">
    <reaction evidence="3">
        <text>2 GTP = 3',3'-c-di-GMP + 2 diphosphate</text>
        <dbReference type="Rhea" id="RHEA:24898"/>
        <dbReference type="ChEBI" id="CHEBI:33019"/>
        <dbReference type="ChEBI" id="CHEBI:37565"/>
        <dbReference type="ChEBI" id="CHEBI:58805"/>
        <dbReference type="EC" id="2.7.7.65"/>
    </reaction>
</comment>
<proteinExistence type="predicted"/>
<comment type="cofactor">
    <cofactor evidence="1">
        <name>Mg(2+)</name>
        <dbReference type="ChEBI" id="CHEBI:18420"/>
    </cofactor>
</comment>
<evidence type="ECO:0000313" key="9">
    <source>
        <dbReference type="Proteomes" id="UP000013165"/>
    </source>
</evidence>
<name>N6W092_9GAMM</name>
<keyword evidence="6" id="KW-0472">Membrane</keyword>
<protein>
    <recommendedName>
        <fullName evidence="2">diguanylate cyclase</fullName>
        <ecNumber evidence="2">2.7.7.65</ecNumber>
    </recommendedName>
</protein>
<dbReference type="PROSITE" id="PS50887">
    <property type="entry name" value="GGDEF"/>
    <property type="match status" value="1"/>
</dbReference>
<dbReference type="InterPro" id="IPR043128">
    <property type="entry name" value="Rev_trsase/Diguanyl_cyclase"/>
</dbReference>
<evidence type="ECO:0000256" key="2">
    <source>
        <dbReference type="ARBA" id="ARBA00012528"/>
    </source>
</evidence>
<dbReference type="PATRIC" id="fig|626887.3.peg.3822"/>
<comment type="caution">
    <text evidence="8">The sequence shown here is derived from an EMBL/GenBank/DDBJ whole genome shotgun (WGS) entry which is preliminary data.</text>
</comment>
<feature type="transmembrane region" description="Helical" evidence="6">
    <location>
        <begin position="140"/>
        <end position="162"/>
    </location>
</feature>
<gene>
    <name evidence="8" type="ORF">J057_19150</name>
</gene>
<feature type="region of interest" description="Disordered" evidence="5">
    <location>
        <begin position="377"/>
        <end position="399"/>
    </location>
</feature>
<evidence type="ECO:0000259" key="7">
    <source>
        <dbReference type="PROSITE" id="PS50887"/>
    </source>
</evidence>
<dbReference type="FunFam" id="3.30.70.270:FF:000001">
    <property type="entry name" value="Diguanylate cyclase domain protein"/>
    <property type="match status" value="1"/>
</dbReference>
<feature type="coiled-coil region" evidence="4">
    <location>
        <begin position="194"/>
        <end position="221"/>
    </location>
</feature>
<dbReference type="Gene3D" id="3.30.70.270">
    <property type="match status" value="1"/>
</dbReference>
<organism evidence="8 9">
    <name type="scientific">Marinobacter nanhaiticus D15-8W</name>
    <dbReference type="NCBI Taxonomy" id="626887"/>
    <lineage>
        <taxon>Bacteria</taxon>
        <taxon>Pseudomonadati</taxon>
        <taxon>Pseudomonadota</taxon>
        <taxon>Gammaproteobacteria</taxon>
        <taxon>Pseudomonadales</taxon>
        <taxon>Marinobacteraceae</taxon>
        <taxon>Marinobacter</taxon>
    </lineage>
</organism>
<dbReference type="NCBIfam" id="TIGR00254">
    <property type="entry name" value="GGDEF"/>
    <property type="match status" value="1"/>
</dbReference>
<dbReference type="SUPFAM" id="SSF55073">
    <property type="entry name" value="Nucleotide cyclase"/>
    <property type="match status" value="1"/>
</dbReference>
<keyword evidence="6" id="KW-0812">Transmembrane</keyword>
<dbReference type="eggNOG" id="COG3706">
    <property type="taxonomic scope" value="Bacteria"/>
</dbReference>
<dbReference type="Proteomes" id="UP000013165">
    <property type="component" value="Unassembled WGS sequence"/>
</dbReference>
<keyword evidence="6" id="KW-1133">Transmembrane helix</keyword>
<keyword evidence="4" id="KW-0175">Coiled coil</keyword>
<dbReference type="InterPro" id="IPR000160">
    <property type="entry name" value="GGDEF_dom"/>
</dbReference>
<dbReference type="EMBL" id="APLQ01000014">
    <property type="protein sequence ID" value="ENO13544.1"/>
    <property type="molecule type" value="Genomic_DNA"/>
</dbReference>
<dbReference type="CDD" id="cd01949">
    <property type="entry name" value="GGDEF"/>
    <property type="match status" value="1"/>
</dbReference>